<organism evidence="1 2">
    <name type="scientific">Anopheles albimanus</name>
    <name type="common">New world malaria mosquito</name>
    <dbReference type="NCBI Taxonomy" id="7167"/>
    <lineage>
        <taxon>Eukaryota</taxon>
        <taxon>Metazoa</taxon>
        <taxon>Ecdysozoa</taxon>
        <taxon>Arthropoda</taxon>
        <taxon>Hexapoda</taxon>
        <taxon>Insecta</taxon>
        <taxon>Pterygota</taxon>
        <taxon>Neoptera</taxon>
        <taxon>Endopterygota</taxon>
        <taxon>Diptera</taxon>
        <taxon>Nematocera</taxon>
        <taxon>Culicoidea</taxon>
        <taxon>Culicidae</taxon>
        <taxon>Anophelinae</taxon>
        <taxon>Anopheles</taxon>
    </lineage>
</organism>
<sequence>MWQYRICDVVKLLIKSSDEISNLALCVLQMAPAILFLVANLVLLN</sequence>
<name>A0A182FXX4_ANOAL</name>
<accession>A0A182FXX4</accession>
<dbReference type="VEuPathDB" id="VectorBase:AALB014486"/>
<evidence type="ECO:0000313" key="1">
    <source>
        <dbReference type="EnsemblMetazoa" id="AALB014486-PA"/>
    </source>
</evidence>
<dbReference type="EnsemblMetazoa" id="AALB014486-RA">
    <property type="protein sequence ID" value="AALB014486-PA"/>
    <property type="gene ID" value="AALB014486"/>
</dbReference>
<dbReference type="AlphaFoldDB" id="A0A182FXX4"/>
<evidence type="ECO:0000313" key="2">
    <source>
        <dbReference type="Proteomes" id="UP000069272"/>
    </source>
</evidence>
<dbReference type="Proteomes" id="UP000069272">
    <property type="component" value="Chromosome 3L"/>
</dbReference>
<reference evidence="1" key="2">
    <citation type="submission" date="2022-08" db="UniProtKB">
        <authorList>
            <consortium name="EnsemblMetazoa"/>
        </authorList>
    </citation>
    <scope>IDENTIFICATION</scope>
    <source>
        <strain evidence="1">STECLA/ALBI9_A</strain>
    </source>
</reference>
<protein>
    <submittedName>
        <fullName evidence="1">Uncharacterized protein</fullName>
    </submittedName>
</protein>
<keyword evidence="2" id="KW-1185">Reference proteome</keyword>
<reference evidence="1 2" key="1">
    <citation type="journal article" date="2017" name="G3 (Bethesda)">
        <title>The Physical Genome Mapping of Anopheles albimanus Corrected Scaffold Misassemblies and Identified Interarm Rearrangements in Genus Anopheles.</title>
        <authorList>
            <person name="Artemov G.N."/>
            <person name="Peery A.N."/>
            <person name="Jiang X."/>
            <person name="Tu Z."/>
            <person name="Stegniy V.N."/>
            <person name="Sharakhova M.V."/>
            <person name="Sharakhov I.V."/>
        </authorList>
    </citation>
    <scope>NUCLEOTIDE SEQUENCE [LARGE SCALE GENOMIC DNA]</scope>
    <source>
        <strain evidence="1 2">ALBI9_A</strain>
    </source>
</reference>
<proteinExistence type="predicted"/>